<comment type="pathway">
    <text evidence="5">Amino-acid biosynthesis; D-alanine biosynthesis; D-alanine from L-alanine: step 1/1.</text>
</comment>
<dbReference type="GO" id="GO:0047480">
    <property type="term" value="F:UDP-N-acetylmuramoyl-tripeptide-D-alanyl-D-alanine ligase activity"/>
    <property type="evidence" value="ECO:0007669"/>
    <property type="project" value="InterPro"/>
</dbReference>
<dbReference type="InterPro" id="IPR009006">
    <property type="entry name" value="Ala_racemase/Decarboxylase_C"/>
</dbReference>
<comment type="caution">
    <text evidence="9">The sequence shown here is derived from an EMBL/GenBank/DDBJ whole genome shotgun (WGS) entry which is preliminary data.</text>
</comment>
<dbReference type="EC" id="5.1.1.1" evidence="5"/>
<evidence type="ECO:0000313" key="9">
    <source>
        <dbReference type="EMBL" id="MDG4945486.1"/>
    </source>
</evidence>
<evidence type="ECO:0000256" key="3">
    <source>
        <dbReference type="ARBA" id="ARBA00022898"/>
    </source>
</evidence>
<dbReference type="SUPFAM" id="SSF53623">
    <property type="entry name" value="MurD-like peptide ligases, catalytic domain"/>
    <property type="match status" value="1"/>
</dbReference>
<name>A0A9X4MV69_9FLAO</name>
<feature type="modified residue" description="N6-(pyridoxal phosphate)lysine" evidence="5 6">
    <location>
        <position position="481"/>
    </location>
</feature>
<evidence type="ECO:0000256" key="4">
    <source>
        <dbReference type="ARBA" id="ARBA00023235"/>
    </source>
</evidence>
<dbReference type="SUPFAM" id="SSF51419">
    <property type="entry name" value="PLP-binding barrel"/>
    <property type="match status" value="1"/>
</dbReference>
<dbReference type="SMART" id="SM01005">
    <property type="entry name" value="Ala_racemase_C"/>
    <property type="match status" value="1"/>
</dbReference>
<dbReference type="HAMAP" id="MF_01201">
    <property type="entry name" value="Ala_racemase"/>
    <property type="match status" value="1"/>
</dbReference>
<dbReference type="GO" id="GO:0008784">
    <property type="term" value="F:alanine racemase activity"/>
    <property type="evidence" value="ECO:0007669"/>
    <property type="project" value="UniProtKB-UniRule"/>
</dbReference>
<keyword evidence="9" id="KW-0436">Ligase</keyword>
<dbReference type="Pfam" id="PF00842">
    <property type="entry name" value="Ala_racemase_C"/>
    <property type="match status" value="1"/>
</dbReference>
<dbReference type="SUPFAM" id="SSF53244">
    <property type="entry name" value="MurD-like peptide ligases, peptide-binding domain"/>
    <property type="match status" value="1"/>
</dbReference>
<dbReference type="Pfam" id="PF08245">
    <property type="entry name" value="Mur_ligase_M"/>
    <property type="match status" value="1"/>
</dbReference>
<comment type="catalytic activity">
    <reaction evidence="1 5">
        <text>L-alanine = D-alanine</text>
        <dbReference type="Rhea" id="RHEA:20249"/>
        <dbReference type="ChEBI" id="CHEBI:57416"/>
        <dbReference type="ChEBI" id="CHEBI:57972"/>
        <dbReference type="EC" id="5.1.1.1"/>
    </reaction>
</comment>
<dbReference type="FunFam" id="3.20.20.10:FF:000002">
    <property type="entry name" value="Alanine racemase"/>
    <property type="match status" value="1"/>
</dbReference>
<evidence type="ECO:0000256" key="6">
    <source>
        <dbReference type="PIRSR" id="PIRSR600821-50"/>
    </source>
</evidence>
<dbReference type="InterPro" id="IPR011079">
    <property type="entry name" value="Ala_racemase_C"/>
</dbReference>
<dbReference type="SUPFAM" id="SSF50621">
    <property type="entry name" value="Alanine racemase C-terminal domain-like"/>
    <property type="match status" value="1"/>
</dbReference>
<dbReference type="Gene3D" id="3.40.1390.10">
    <property type="entry name" value="MurE/MurF, N-terminal domain"/>
    <property type="match status" value="1"/>
</dbReference>
<feature type="active site" description="Proton acceptor; specific for L-alanine" evidence="5">
    <location>
        <position position="708"/>
    </location>
</feature>
<evidence type="ECO:0000256" key="7">
    <source>
        <dbReference type="PIRSR" id="PIRSR600821-52"/>
    </source>
</evidence>
<dbReference type="InterPro" id="IPR005863">
    <property type="entry name" value="UDP-N-AcMur_synth"/>
</dbReference>
<dbReference type="Gene3D" id="2.40.37.10">
    <property type="entry name" value="Lyase, Ornithine Decarboxylase, Chain A, domain 1"/>
    <property type="match status" value="1"/>
</dbReference>
<accession>A0A9X4MV69</accession>
<dbReference type="GO" id="GO:0005524">
    <property type="term" value="F:ATP binding"/>
    <property type="evidence" value="ECO:0007669"/>
    <property type="project" value="InterPro"/>
</dbReference>
<comment type="function">
    <text evidence="5">Catalyzes the interconversion of L-alanine and D-alanine. May also act on other amino acids.</text>
</comment>
<dbReference type="GO" id="GO:0005829">
    <property type="term" value="C:cytosol"/>
    <property type="evidence" value="ECO:0007669"/>
    <property type="project" value="TreeGrafter"/>
</dbReference>
<dbReference type="PANTHER" id="PTHR30511">
    <property type="entry name" value="ALANINE RACEMASE"/>
    <property type="match status" value="1"/>
</dbReference>
<dbReference type="SUPFAM" id="SSF63418">
    <property type="entry name" value="MurE/MurF N-terminal domain"/>
    <property type="match status" value="1"/>
</dbReference>
<dbReference type="Proteomes" id="UP001152599">
    <property type="component" value="Unassembled WGS sequence"/>
</dbReference>
<dbReference type="EMBL" id="JANCMU010000001">
    <property type="protein sequence ID" value="MDG4945486.1"/>
    <property type="molecule type" value="Genomic_DNA"/>
</dbReference>
<evidence type="ECO:0000259" key="8">
    <source>
        <dbReference type="SMART" id="SM01005"/>
    </source>
</evidence>
<organism evidence="9 10">
    <name type="scientific">Profundicola chukchiensis</name>
    <dbReference type="NCBI Taxonomy" id="2961959"/>
    <lineage>
        <taxon>Bacteria</taxon>
        <taxon>Pseudomonadati</taxon>
        <taxon>Bacteroidota</taxon>
        <taxon>Flavobacteriia</taxon>
        <taxon>Flavobacteriales</taxon>
        <taxon>Weeksellaceae</taxon>
        <taxon>Profundicola</taxon>
    </lineage>
</organism>
<dbReference type="CDD" id="cd00430">
    <property type="entry name" value="PLPDE_III_AR"/>
    <property type="match status" value="1"/>
</dbReference>
<dbReference type="InterPro" id="IPR029066">
    <property type="entry name" value="PLP-binding_barrel"/>
</dbReference>
<dbReference type="NCBIfam" id="TIGR01143">
    <property type="entry name" value="murF"/>
    <property type="match status" value="1"/>
</dbReference>
<dbReference type="PANTHER" id="PTHR30511:SF0">
    <property type="entry name" value="ALANINE RACEMASE, CATABOLIC-RELATED"/>
    <property type="match status" value="1"/>
</dbReference>
<dbReference type="InterPro" id="IPR001608">
    <property type="entry name" value="Ala_racemase_N"/>
</dbReference>
<protein>
    <recommendedName>
        <fullName evidence="5">Alanine racemase</fullName>
        <ecNumber evidence="5">5.1.1.1</ecNumber>
    </recommendedName>
</protein>
<keyword evidence="3 5" id="KW-0663">Pyridoxal phosphate</keyword>
<dbReference type="InterPro" id="IPR036615">
    <property type="entry name" value="Mur_ligase_C_dom_sf"/>
</dbReference>
<dbReference type="GO" id="GO:0071555">
    <property type="term" value="P:cell wall organization"/>
    <property type="evidence" value="ECO:0007669"/>
    <property type="project" value="InterPro"/>
</dbReference>
<keyword evidence="4 5" id="KW-0413">Isomerase</keyword>
<evidence type="ECO:0000256" key="5">
    <source>
        <dbReference type="HAMAP-Rule" id="MF_01201"/>
    </source>
</evidence>
<dbReference type="Gene3D" id="3.90.190.20">
    <property type="entry name" value="Mur ligase, C-terminal domain"/>
    <property type="match status" value="1"/>
</dbReference>
<dbReference type="Gene3D" id="3.40.1190.10">
    <property type="entry name" value="Mur-like, catalytic domain"/>
    <property type="match status" value="1"/>
</dbReference>
<evidence type="ECO:0000313" key="10">
    <source>
        <dbReference type="Proteomes" id="UP001152599"/>
    </source>
</evidence>
<sequence>MFSYKLSEVADAMNAKLVGNPDQIIESIWIDSRHIVLAKNGIFFALKGAQIDGHTYVQSAYDKGIRNFVVSEIPKSLGEANFLVVDNPKKALQAWAKHHRQKFDYTVVGITGSNGKTIVKEWLYQLLYDKIKLIRSPKSFNSQIGVPISVLEMMDGISLAIFELGISQPNEMMQISDIVKPNLAIITNIGEAHSEFFKDREQHIQEKIQIAEHAEIIIYPSDDTALKQAIKNKYPNKKHISFGESNEADIQKIETKEGLKVNFKNKTYQLPFEYKDEASLNNALICFAVLTQLDIDLEHVLDDFKRIMPVEMRLEVLEGSHQIEIINDAFNSDLSSIPIALNVLNHHAKPKKTLILTDILQNRQKGAALYQEVADWVNAYPIQKVVLIGEEITEFKAFFKNLYASFKDTASFLNELKASDFAGETILLKGARKFELERISKVFEKKSHDTILEVNLQNLLENLNYFRSKLKPSTKLMAMVKAFGYGAGGFDISQALASQHIDYLGVAYADEGAELRQQGISTPIIVMNPEQNSYTSIIESSLEPEIYSLRVLRKFTEKLIDKNIATAYPIHIKLNTGMNRLGFKLEDISELVQELADNPYVKVRTIFSHLATSDVPSEHAFVHQQMQKYQEMYERIVSNIGYRPTRHILNSAGILNFPDYQMDMVRVGIGMFGVSMGSAHQKHLKPVVTFKTVISQISTLQAGDTVSYGRNFKANEITKIATLPVGYADGLKRSLGNENGHVSIHGQLAPIIGTVCMDMMMVDISGINCQEGDEVIIFGEKPSLEEVAEQCNTITYEILTSISSRVKRIYLKE</sequence>
<dbReference type="NCBIfam" id="TIGR00492">
    <property type="entry name" value="alr"/>
    <property type="match status" value="1"/>
</dbReference>
<dbReference type="GO" id="GO:0030170">
    <property type="term" value="F:pyridoxal phosphate binding"/>
    <property type="evidence" value="ECO:0007669"/>
    <property type="project" value="UniProtKB-UniRule"/>
</dbReference>
<proteinExistence type="inferred from homology"/>
<keyword evidence="10" id="KW-1185">Reference proteome</keyword>
<dbReference type="InterPro" id="IPR036565">
    <property type="entry name" value="Mur-like_cat_sf"/>
</dbReference>
<dbReference type="InterPro" id="IPR000821">
    <property type="entry name" value="Ala_racemase"/>
</dbReference>
<evidence type="ECO:0000256" key="1">
    <source>
        <dbReference type="ARBA" id="ARBA00000316"/>
    </source>
</evidence>
<feature type="domain" description="Alanine racemase C-terminal" evidence="8">
    <location>
        <begin position="687"/>
        <end position="811"/>
    </location>
</feature>
<dbReference type="Pfam" id="PF01168">
    <property type="entry name" value="Ala_racemase_N"/>
    <property type="match status" value="1"/>
</dbReference>
<feature type="binding site" evidence="5 7">
    <location>
        <position position="757"/>
    </location>
    <ligand>
        <name>substrate</name>
    </ligand>
</feature>
<dbReference type="InterPro" id="IPR013221">
    <property type="entry name" value="Mur_ligase_cen"/>
</dbReference>
<dbReference type="RefSeq" id="WP_304420089.1">
    <property type="nucleotide sequence ID" value="NZ_JANCMU010000001.1"/>
</dbReference>
<evidence type="ECO:0000256" key="2">
    <source>
        <dbReference type="ARBA" id="ARBA00001933"/>
    </source>
</evidence>
<dbReference type="GO" id="GO:0030632">
    <property type="term" value="P:D-alanine biosynthetic process"/>
    <property type="evidence" value="ECO:0007669"/>
    <property type="project" value="UniProtKB-UniRule"/>
</dbReference>
<dbReference type="AlphaFoldDB" id="A0A9X4MV69"/>
<dbReference type="NCBIfam" id="NF008897">
    <property type="entry name" value="PRK11930.1"/>
    <property type="match status" value="1"/>
</dbReference>
<dbReference type="InterPro" id="IPR035911">
    <property type="entry name" value="MurE/MurF_N"/>
</dbReference>
<dbReference type="PRINTS" id="PR00992">
    <property type="entry name" value="ALARACEMASE"/>
</dbReference>
<dbReference type="Gene3D" id="3.20.20.10">
    <property type="entry name" value="Alanine racemase"/>
    <property type="match status" value="1"/>
</dbReference>
<feature type="active site" description="Proton acceptor; specific for D-alanine" evidence="5">
    <location>
        <position position="481"/>
    </location>
</feature>
<gene>
    <name evidence="9" type="ORF">NMK71_03590</name>
</gene>
<reference evidence="9" key="1">
    <citation type="submission" date="2022-07" db="EMBL/GenBank/DDBJ databases">
        <title>Description and genome-wide analysis of Profundicola chukchiensis gen. nov., sp. nov., marine bacteria isolated from bottom sediments of the Chukchi Sea.</title>
        <authorList>
            <person name="Romanenko L."/>
            <person name="Otstavnykh N."/>
            <person name="Kurilenko V."/>
            <person name="Eremeev V."/>
            <person name="Velansky P."/>
            <person name="Mikhailov V."/>
            <person name="Isaeva M."/>
        </authorList>
    </citation>
    <scope>NUCLEOTIDE SEQUENCE</scope>
    <source>
        <strain evidence="9">KMM 9713</strain>
    </source>
</reference>
<comment type="cofactor">
    <cofactor evidence="2 5 6">
        <name>pyridoxal 5'-phosphate</name>
        <dbReference type="ChEBI" id="CHEBI:597326"/>
    </cofactor>
</comment>
<comment type="similarity">
    <text evidence="5">Belongs to the alanine racemase family.</text>
</comment>
<feature type="binding site" evidence="5 7">
    <location>
        <position position="580"/>
    </location>
    <ligand>
        <name>substrate</name>
    </ligand>
</feature>